<dbReference type="PANTHER" id="PTHR22945:SF47">
    <property type="entry name" value="SERPENTINE RECEPTOR CLASS DELTA-40"/>
    <property type="match status" value="1"/>
</dbReference>
<evidence type="ECO:0000313" key="7">
    <source>
        <dbReference type="EMBL" id="CAP25806.1"/>
    </source>
</evidence>
<dbReference type="Pfam" id="PF10317">
    <property type="entry name" value="7TM_GPCR_Srd"/>
    <property type="match status" value="1"/>
</dbReference>
<comment type="subcellular location">
    <subcellularLocation>
        <location evidence="1">Membrane</location>
        <topology evidence="1">Multi-pass membrane protein</topology>
    </subcellularLocation>
</comment>
<dbReference type="GO" id="GO:0016020">
    <property type="term" value="C:membrane"/>
    <property type="evidence" value="ECO:0007669"/>
    <property type="project" value="UniProtKB-SubCell"/>
</dbReference>
<evidence type="ECO:0000313" key="9">
    <source>
        <dbReference type="WormBase" id="CBG05290"/>
    </source>
</evidence>
<comment type="similarity">
    <text evidence="2">Belongs to the nematode receptor-like protein srd family.</text>
</comment>
<feature type="transmembrane region" description="Helical" evidence="6">
    <location>
        <begin position="94"/>
        <end position="117"/>
    </location>
</feature>
<organism evidence="7 8">
    <name type="scientific">Caenorhabditis briggsae</name>
    <dbReference type="NCBI Taxonomy" id="6238"/>
    <lineage>
        <taxon>Eukaryota</taxon>
        <taxon>Metazoa</taxon>
        <taxon>Ecdysozoa</taxon>
        <taxon>Nematoda</taxon>
        <taxon>Chromadorea</taxon>
        <taxon>Rhabditida</taxon>
        <taxon>Rhabditina</taxon>
        <taxon>Rhabditomorpha</taxon>
        <taxon>Rhabditoidea</taxon>
        <taxon>Rhabditidae</taxon>
        <taxon>Peloderinae</taxon>
        <taxon>Caenorhabditis</taxon>
    </lineage>
</organism>
<dbReference type="GeneID" id="8587587"/>
<reference evidence="7 8" key="1">
    <citation type="journal article" date="2003" name="PLoS Biol.">
        <title>The genome sequence of Caenorhabditis briggsae: a platform for comparative genomics.</title>
        <authorList>
            <person name="Stein L.D."/>
            <person name="Bao Z."/>
            <person name="Blasiar D."/>
            <person name="Blumenthal T."/>
            <person name="Brent M.R."/>
            <person name="Chen N."/>
            <person name="Chinwalla A."/>
            <person name="Clarke L."/>
            <person name="Clee C."/>
            <person name="Coghlan A."/>
            <person name="Coulson A."/>
            <person name="D'Eustachio P."/>
            <person name="Fitch D.H."/>
            <person name="Fulton L.A."/>
            <person name="Fulton R.E."/>
            <person name="Griffiths-Jones S."/>
            <person name="Harris T.W."/>
            <person name="Hillier L.W."/>
            <person name="Kamath R."/>
            <person name="Kuwabara P.E."/>
            <person name="Mardis E.R."/>
            <person name="Marra M.A."/>
            <person name="Miner T.L."/>
            <person name="Minx P."/>
            <person name="Mullikin J.C."/>
            <person name="Plumb R.W."/>
            <person name="Rogers J."/>
            <person name="Schein J.E."/>
            <person name="Sohrmann M."/>
            <person name="Spieth J."/>
            <person name="Stajich J.E."/>
            <person name="Wei C."/>
            <person name="Willey D."/>
            <person name="Wilson R.K."/>
            <person name="Durbin R."/>
            <person name="Waterston R.H."/>
        </authorList>
    </citation>
    <scope>NUCLEOTIDE SEQUENCE [LARGE SCALE GENOMIC DNA]</scope>
    <source>
        <strain evidence="7 8">AF16</strain>
    </source>
</reference>
<evidence type="ECO:0000256" key="5">
    <source>
        <dbReference type="ARBA" id="ARBA00023136"/>
    </source>
</evidence>
<keyword evidence="5 6" id="KW-0472">Membrane</keyword>
<evidence type="ECO:0000313" key="8">
    <source>
        <dbReference type="Proteomes" id="UP000008549"/>
    </source>
</evidence>
<sequence>MTTDVYREVLAIFYPAFFVSSLLIQAILVYFIIFHSPKSLETMKVFLVNTSVFHVILIFVSCASQFRMISTSVPIELRSYGPCKYFEAWMGYSLYQMLQTSAFMSGMSILVTFFFKYEVVRCIKLPRCRIIIIVIGFHIPIFVSLLMEIIMVVTQALPDDVREKYRLINSNVQEYSVIGSLSLKTLPSIINFALISGAVAFAPFISFFFRNKILTRINSKLNHHSQQRKTLIRVFVKGLTIQAFLPLIFYVPIFGLYIYCILTHFEVLFQQYFMTVVPSLPALFDPLITLYFVTPYRRRLKIWMRIEKESKVMPVITSQIN</sequence>
<dbReference type="AlphaFoldDB" id="A8WZJ6"/>
<dbReference type="HOGENOM" id="CLU_057924_2_0_1"/>
<dbReference type="RefSeq" id="XP_002645588.1">
    <property type="nucleotide sequence ID" value="XM_002645542.1"/>
</dbReference>
<feature type="transmembrane region" description="Helical" evidence="6">
    <location>
        <begin position="129"/>
        <end position="153"/>
    </location>
</feature>
<evidence type="ECO:0000256" key="4">
    <source>
        <dbReference type="ARBA" id="ARBA00022989"/>
    </source>
</evidence>
<dbReference type="Gene3D" id="1.20.1070.10">
    <property type="entry name" value="Rhodopsin 7-helix transmembrane proteins"/>
    <property type="match status" value="1"/>
</dbReference>
<dbReference type="InterPro" id="IPR050920">
    <property type="entry name" value="Nematode_rcpt-like_delta"/>
</dbReference>
<keyword evidence="4 6" id="KW-1133">Transmembrane helix</keyword>
<reference evidence="7 8" key="2">
    <citation type="journal article" date="2011" name="PLoS Genet.">
        <title>Caenorhabditis briggsae recombinant inbred line genotypes reveal inter-strain incompatibility and the evolution of recombination.</title>
        <authorList>
            <person name="Ross J.A."/>
            <person name="Koboldt D.C."/>
            <person name="Staisch J.E."/>
            <person name="Chamberlin H.M."/>
            <person name="Gupta B.P."/>
            <person name="Miller R.D."/>
            <person name="Baird S.E."/>
            <person name="Haag E.S."/>
        </authorList>
    </citation>
    <scope>NUCLEOTIDE SEQUENCE [LARGE SCALE GENOMIC DNA]</scope>
    <source>
        <strain evidence="7 8">AF16</strain>
    </source>
</reference>
<evidence type="ECO:0000256" key="3">
    <source>
        <dbReference type="ARBA" id="ARBA00022692"/>
    </source>
</evidence>
<gene>
    <name evidence="9" type="primary">srd-40</name>
    <name evidence="7" type="synonym">Cbr-srd-40</name>
    <name evidence="9" type="ORF">CBG05290</name>
    <name evidence="7" type="ORF">CBG_05290</name>
</gene>
<keyword evidence="3 6" id="KW-0812">Transmembrane</keyword>
<dbReference type="WormBase" id="CBG05290">
    <property type="protein sequence ID" value="CBP15315"/>
    <property type="gene ID" value="WBGene00027776"/>
    <property type="gene designation" value="Cbr-srd-40"/>
</dbReference>
<dbReference type="InParanoid" id="A8WZJ6"/>
<dbReference type="InterPro" id="IPR019421">
    <property type="entry name" value="7TM_GPCR_serpentine_rcpt_Srd"/>
</dbReference>
<name>A8WZJ6_CAEBR</name>
<evidence type="ECO:0000256" key="1">
    <source>
        <dbReference type="ARBA" id="ARBA00004141"/>
    </source>
</evidence>
<evidence type="ECO:0000256" key="6">
    <source>
        <dbReference type="SAM" id="Phobius"/>
    </source>
</evidence>
<dbReference type="Proteomes" id="UP000008549">
    <property type="component" value="Unassembled WGS sequence"/>
</dbReference>
<feature type="transmembrane region" description="Helical" evidence="6">
    <location>
        <begin position="45"/>
        <end position="66"/>
    </location>
</feature>
<protein>
    <submittedName>
        <fullName evidence="7">Protein CBR-SRD-40</fullName>
    </submittedName>
</protein>
<feature type="transmembrane region" description="Helical" evidence="6">
    <location>
        <begin position="189"/>
        <end position="209"/>
    </location>
</feature>
<dbReference type="SUPFAM" id="SSF81321">
    <property type="entry name" value="Family A G protein-coupled receptor-like"/>
    <property type="match status" value="1"/>
</dbReference>
<dbReference type="PANTHER" id="PTHR22945">
    <property type="entry name" value="SERPENTINE RECEPTOR, CLASS D DELTA"/>
    <property type="match status" value="1"/>
</dbReference>
<evidence type="ECO:0000256" key="2">
    <source>
        <dbReference type="ARBA" id="ARBA00009166"/>
    </source>
</evidence>
<dbReference type="OMA" id="QFRMIST"/>
<accession>A8WZJ6</accession>
<dbReference type="EMBL" id="HE601042">
    <property type="protein sequence ID" value="CAP25806.1"/>
    <property type="molecule type" value="Genomic_DNA"/>
</dbReference>
<dbReference type="CTD" id="8587587"/>
<dbReference type="KEGG" id="cbr:CBG_05290"/>
<keyword evidence="8" id="KW-1185">Reference proteome</keyword>
<proteinExistence type="inferred from homology"/>
<feature type="transmembrane region" description="Helical" evidence="6">
    <location>
        <begin position="271"/>
        <end position="294"/>
    </location>
</feature>
<feature type="transmembrane region" description="Helical" evidence="6">
    <location>
        <begin position="12"/>
        <end position="33"/>
    </location>
</feature>
<dbReference type="eggNOG" id="ENOG502TGEP">
    <property type="taxonomic scope" value="Eukaryota"/>
</dbReference>
<dbReference type="FunCoup" id="A8WZJ6">
    <property type="interactions" value="3"/>
</dbReference>
<feature type="transmembrane region" description="Helical" evidence="6">
    <location>
        <begin position="230"/>
        <end position="259"/>
    </location>
</feature>